<dbReference type="Proteomes" id="UP001164653">
    <property type="component" value="Chromosome"/>
</dbReference>
<organism evidence="2 3">
    <name type="scientific">Dyadobacter pollutisoli</name>
    <dbReference type="NCBI Taxonomy" id="2910158"/>
    <lineage>
        <taxon>Bacteria</taxon>
        <taxon>Pseudomonadati</taxon>
        <taxon>Bacteroidota</taxon>
        <taxon>Cytophagia</taxon>
        <taxon>Cytophagales</taxon>
        <taxon>Spirosomataceae</taxon>
        <taxon>Dyadobacter</taxon>
    </lineage>
</organism>
<keyword evidence="3" id="KW-1185">Reference proteome</keyword>
<feature type="chain" id="PRO_5038563793" evidence="1">
    <location>
        <begin position="17"/>
        <end position="424"/>
    </location>
</feature>
<keyword evidence="1" id="KW-0732">Signal</keyword>
<sequence length="424" mass="47766">MTAVVGILNKTAVALAADSAVTVTGPNQNKIYNTANKIFKLSKYHPVGIAIYGSAELLTTPWEIIIKSFRESLGNDKFNTLLEYRNKFIEHVQTSDKYLTQVAKGQAIRRLLDEFIQRHVGKKRFNPAGFDHAAFISYLDRQHNRFSNRAEAGSSGIAPNTINDFIDAYDLRHLITQRGINAGNGVFEAVRRTIVAYFQSGEFFDNLSSGLVFAGYGENEIFPSLQSITLGEIVGNVARWVEGKSDIIDDSNSGSIVPFAQTDVMEMMITGIHPYLTRVYHNGIEQVITDLLNTISGFPLDQPAVDQLKAHLSRIDVGELVKRFDDNVQGASFRYYVEPTVSTVAFLSKEDLSDLAENLIYMTYMKRRIMSAEESVGGPIDVAIISKTDGFIWMKRKYYFKQDLNPHFFHIYYKEKNNANFEQS</sequence>
<reference evidence="2" key="1">
    <citation type="submission" date="2022-11" db="EMBL/GenBank/DDBJ databases">
        <title>Dyadobacter pollutisoli sp. nov., isolated from plastic dumped soil.</title>
        <authorList>
            <person name="Kim J.M."/>
            <person name="Kim K.R."/>
            <person name="Lee J.K."/>
            <person name="Hao L."/>
            <person name="Jeon C.O."/>
        </authorList>
    </citation>
    <scope>NUCLEOTIDE SEQUENCE</scope>
    <source>
        <strain evidence="2">U1</strain>
    </source>
</reference>
<protein>
    <submittedName>
        <fullName evidence="2">Uncharacterized protein</fullName>
    </submittedName>
</protein>
<evidence type="ECO:0000256" key="1">
    <source>
        <dbReference type="SAM" id="SignalP"/>
    </source>
</evidence>
<dbReference type="RefSeq" id="WP_244821370.1">
    <property type="nucleotide sequence ID" value="NZ_CP112998.1"/>
</dbReference>
<evidence type="ECO:0000313" key="3">
    <source>
        <dbReference type="Proteomes" id="UP001164653"/>
    </source>
</evidence>
<accession>A0A9E8NBU4</accession>
<evidence type="ECO:0000313" key="2">
    <source>
        <dbReference type="EMBL" id="WAC11439.1"/>
    </source>
</evidence>
<proteinExistence type="predicted"/>
<gene>
    <name evidence="2" type="ORF">ON006_27365</name>
</gene>
<dbReference type="AlphaFoldDB" id="A0A9E8NBU4"/>
<name>A0A9E8NBU4_9BACT</name>
<feature type="signal peptide" evidence="1">
    <location>
        <begin position="1"/>
        <end position="16"/>
    </location>
</feature>
<dbReference type="EMBL" id="CP112998">
    <property type="protein sequence ID" value="WAC11439.1"/>
    <property type="molecule type" value="Genomic_DNA"/>
</dbReference>
<dbReference type="KEGG" id="dpf:ON006_27365"/>